<name>A0A382ECL2_9ZZZZ</name>
<dbReference type="Gene3D" id="3.50.50.60">
    <property type="entry name" value="FAD/NAD(P)-binding domain"/>
    <property type="match status" value="1"/>
</dbReference>
<dbReference type="PROSITE" id="PS00624">
    <property type="entry name" value="GMC_OXRED_2"/>
    <property type="match status" value="1"/>
</dbReference>
<dbReference type="PANTHER" id="PTHR11552:SF147">
    <property type="entry name" value="CHOLINE DEHYDROGENASE, MITOCHONDRIAL"/>
    <property type="match status" value="1"/>
</dbReference>
<dbReference type="EMBL" id="UINC01043499">
    <property type="protein sequence ID" value="SVB47617.1"/>
    <property type="molecule type" value="Genomic_DNA"/>
</dbReference>
<feature type="non-terminal residue" evidence="6">
    <location>
        <position position="1"/>
    </location>
</feature>
<dbReference type="SUPFAM" id="SSF54373">
    <property type="entry name" value="FAD-linked reductases, C-terminal domain"/>
    <property type="match status" value="1"/>
</dbReference>
<dbReference type="Pfam" id="PF05199">
    <property type="entry name" value="GMC_oxred_C"/>
    <property type="match status" value="1"/>
</dbReference>
<dbReference type="InterPro" id="IPR000172">
    <property type="entry name" value="GMC_OxRdtase_N"/>
</dbReference>
<dbReference type="Gene3D" id="3.30.560.10">
    <property type="entry name" value="Glucose Oxidase, domain 3"/>
    <property type="match status" value="1"/>
</dbReference>
<evidence type="ECO:0000256" key="1">
    <source>
        <dbReference type="ARBA" id="ARBA00001974"/>
    </source>
</evidence>
<dbReference type="SUPFAM" id="SSF51905">
    <property type="entry name" value="FAD/NAD(P)-binding domain"/>
    <property type="match status" value="1"/>
</dbReference>
<accession>A0A382ECL2</accession>
<proteinExistence type="inferred from homology"/>
<evidence type="ECO:0000259" key="5">
    <source>
        <dbReference type="PROSITE" id="PS00624"/>
    </source>
</evidence>
<protein>
    <recommendedName>
        <fullName evidence="5">Glucose-methanol-choline oxidoreductase N-terminal domain-containing protein</fullName>
    </recommendedName>
</protein>
<dbReference type="Pfam" id="PF00732">
    <property type="entry name" value="GMC_oxred_N"/>
    <property type="match status" value="1"/>
</dbReference>
<dbReference type="PANTHER" id="PTHR11552">
    <property type="entry name" value="GLUCOSE-METHANOL-CHOLINE GMC OXIDOREDUCTASE"/>
    <property type="match status" value="1"/>
</dbReference>
<evidence type="ECO:0000256" key="3">
    <source>
        <dbReference type="ARBA" id="ARBA00022630"/>
    </source>
</evidence>
<evidence type="ECO:0000313" key="6">
    <source>
        <dbReference type="EMBL" id="SVB47617.1"/>
    </source>
</evidence>
<comment type="similarity">
    <text evidence="2">Belongs to the GMC oxidoreductase family.</text>
</comment>
<gene>
    <name evidence="6" type="ORF">METZ01_LOCUS200471</name>
</gene>
<dbReference type="AlphaFoldDB" id="A0A382ECL2"/>
<sequence length="337" mass="37518">RASVSKYYLNPVKNRKNLNIFSNSFVEKIIFEGKKAIGIEVKIKNKVKKIYAEKELILSCGSINSPQLLMLSGVGDAEHLKAKGINVVHDLKGVGKNLQDHLETYIQQECKTPDTLYTYTKLIPKVLAGIQWFLSKSGPCSHSYLEAGGFAKSSPERKIENIQFHFFPSFVIDHGLVNPSSHGYQLHASPNHPKSRGSITLNSSDPYDHPKILFNYLEHEDDLRQTRECIHVARKILSQPSLKPYSGKEVGPGTEAQSDEQLDEYIRSKAETAYHPCGTLKMGIDKMAVVDENLRIHGLQNIRVVDASVIPEIPSANLNAPTLMIAEKGSDIINSSN</sequence>
<dbReference type="InterPro" id="IPR036188">
    <property type="entry name" value="FAD/NAD-bd_sf"/>
</dbReference>
<dbReference type="InterPro" id="IPR007867">
    <property type="entry name" value="GMC_OxRtase_C"/>
</dbReference>
<comment type="cofactor">
    <cofactor evidence="1">
        <name>FAD</name>
        <dbReference type="ChEBI" id="CHEBI:57692"/>
    </cofactor>
</comment>
<reference evidence="6" key="1">
    <citation type="submission" date="2018-05" db="EMBL/GenBank/DDBJ databases">
        <authorList>
            <person name="Lanie J.A."/>
            <person name="Ng W.-L."/>
            <person name="Kazmierczak K.M."/>
            <person name="Andrzejewski T.M."/>
            <person name="Davidsen T.M."/>
            <person name="Wayne K.J."/>
            <person name="Tettelin H."/>
            <person name="Glass J.I."/>
            <person name="Rusch D."/>
            <person name="Podicherti R."/>
            <person name="Tsui H.-C.T."/>
            <person name="Winkler M.E."/>
        </authorList>
    </citation>
    <scope>NUCLEOTIDE SEQUENCE</scope>
</reference>
<feature type="domain" description="Glucose-methanol-choline oxidoreductase N-terminal" evidence="5">
    <location>
        <begin position="61"/>
        <end position="75"/>
    </location>
</feature>
<dbReference type="GO" id="GO:0050660">
    <property type="term" value="F:flavin adenine dinucleotide binding"/>
    <property type="evidence" value="ECO:0007669"/>
    <property type="project" value="InterPro"/>
</dbReference>
<organism evidence="6">
    <name type="scientific">marine metagenome</name>
    <dbReference type="NCBI Taxonomy" id="408172"/>
    <lineage>
        <taxon>unclassified sequences</taxon>
        <taxon>metagenomes</taxon>
        <taxon>ecological metagenomes</taxon>
    </lineage>
</organism>
<evidence type="ECO:0000256" key="4">
    <source>
        <dbReference type="ARBA" id="ARBA00022827"/>
    </source>
</evidence>
<dbReference type="InterPro" id="IPR012132">
    <property type="entry name" value="GMC_OxRdtase"/>
</dbReference>
<evidence type="ECO:0000256" key="2">
    <source>
        <dbReference type="ARBA" id="ARBA00010790"/>
    </source>
</evidence>
<keyword evidence="4" id="KW-0274">FAD</keyword>
<dbReference type="GO" id="GO:0016614">
    <property type="term" value="F:oxidoreductase activity, acting on CH-OH group of donors"/>
    <property type="evidence" value="ECO:0007669"/>
    <property type="project" value="InterPro"/>
</dbReference>
<keyword evidence="3" id="KW-0285">Flavoprotein</keyword>